<proteinExistence type="predicted"/>
<evidence type="ECO:0000313" key="3">
    <source>
        <dbReference type="EMBL" id="KEK25425.1"/>
    </source>
</evidence>
<dbReference type="EMBL" id="JOTM01000002">
    <property type="protein sequence ID" value="KEK25425.1"/>
    <property type="molecule type" value="Genomic_DNA"/>
</dbReference>
<evidence type="ECO:0000259" key="2">
    <source>
        <dbReference type="PROSITE" id="PS50966"/>
    </source>
</evidence>
<keyword evidence="1" id="KW-0862">Zinc</keyword>
<dbReference type="InterPro" id="IPR007527">
    <property type="entry name" value="Znf_SWIM"/>
</dbReference>
<comment type="caution">
    <text evidence="3">The sequence shown here is derived from an EMBL/GenBank/DDBJ whole genome shotgun (WGS) entry which is preliminary data.</text>
</comment>
<dbReference type="AlphaFoldDB" id="A0A073KFV8"/>
<dbReference type="STRING" id="574375.AZF08_06900"/>
<gene>
    <name evidence="3" type="ORF">BAGA_12475</name>
</gene>
<dbReference type="eggNOG" id="COG4715">
    <property type="taxonomic scope" value="Bacteria"/>
</dbReference>
<evidence type="ECO:0000313" key="4">
    <source>
        <dbReference type="Proteomes" id="UP000027778"/>
    </source>
</evidence>
<keyword evidence="4" id="KW-1185">Reference proteome</keyword>
<dbReference type="PROSITE" id="PS50966">
    <property type="entry name" value="ZF_SWIM"/>
    <property type="match status" value="1"/>
</dbReference>
<organism evidence="3 4">
    <name type="scientific">Bacillus gaemokensis</name>
    <dbReference type="NCBI Taxonomy" id="574375"/>
    <lineage>
        <taxon>Bacteria</taxon>
        <taxon>Bacillati</taxon>
        <taxon>Bacillota</taxon>
        <taxon>Bacilli</taxon>
        <taxon>Bacillales</taxon>
        <taxon>Bacillaceae</taxon>
        <taxon>Bacillus</taxon>
        <taxon>Bacillus cereus group</taxon>
    </lineage>
</organism>
<reference evidence="3 4" key="1">
    <citation type="submission" date="2014-06" db="EMBL/GenBank/DDBJ databases">
        <title>Draft genome sequence of Bacillus gaemokensis JCM 15801 (MCCC 1A00707).</title>
        <authorList>
            <person name="Lai Q."/>
            <person name="Liu Y."/>
            <person name="Shao Z."/>
        </authorList>
    </citation>
    <scope>NUCLEOTIDE SEQUENCE [LARGE SCALE GENOMIC DNA]</scope>
    <source>
        <strain evidence="3 4">JCM 15801</strain>
    </source>
</reference>
<protein>
    <recommendedName>
        <fullName evidence="2">SWIM-type domain-containing protein</fullName>
    </recommendedName>
</protein>
<dbReference type="RefSeq" id="WP_033673277.1">
    <property type="nucleotide sequence ID" value="NZ_JOTM01000002.1"/>
</dbReference>
<dbReference type="Proteomes" id="UP000027778">
    <property type="component" value="Unassembled WGS sequence"/>
</dbReference>
<name>A0A073KFV8_9BACI</name>
<feature type="domain" description="SWIM-type" evidence="2">
    <location>
        <begin position="66"/>
        <end position="99"/>
    </location>
</feature>
<keyword evidence="1" id="KW-0863">Zinc-finger</keyword>
<keyword evidence="1" id="KW-0479">Metal-binding</keyword>
<dbReference type="OrthoDB" id="7593573at2"/>
<sequence length="539" mass="63686">MLQHSITKDEIMMIANEFVQGLDPQQAADQEHVATARQLYRSGVVYNVDFDGYTLSGTVDADGNVYSVHIPIRNIAESYCDCFAPTQCEHMLAVLLSAASSFGQVGDVLTLFKNKTKPSLPPIRTARQVLQSSAFEETDYKSWHAYFESEYNTFKKEQERLTYKQMYFLMSIFTDFYMKLERKAPRIVAIHELFKLHGTLYCFQKLLEEIENFETKKIYSYHQPINVVRLFVDKVESLIRDLKSEMIPPECEPILQETARLVHNIFFSADSYTQERFFIYRHIWGELLTGKAWIQEEEKRIDAKIHPLSKALASSHLFFLKQEDDMAMQLLEKQPAQVVSLYFDWLEDLLSTMQWERAKNWLSFTYKQVKKTIDDRSDTIFIKDIVRLFVMMYETYATHTNEQAGLEMILQELLPYSFTNYEQYVLAKKQYHTWTELHLLHGFEAIELLKEPLKEIEKEAPEAALPLYHLAAVQAIEERNRKSYRRAVRYFKKLRMLYKRLKRTDEWHVFIVQMANLHSRLRALQEELRKGKLIDDHTN</sequence>
<evidence type="ECO:0000256" key="1">
    <source>
        <dbReference type="PROSITE-ProRule" id="PRU00325"/>
    </source>
</evidence>
<dbReference type="GO" id="GO:0008270">
    <property type="term" value="F:zinc ion binding"/>
    <property type="evidence" value="ECO:0007669"/>
    <property type="project" value="UniProtKB-KW"/>
</dbReference>
<accession>A0A073KFV8</accession>